<feature type="region of interest" description="Disordered" evidence="1">
    <location>
        <begin position="71"/>
        <end position="102"/>
    </location>
</feature>
<gene>
    <name evidence="2" type="ORF">PACLA_8A074176</name>
</gene>
<evidence type="ECO:0000256" key="1">
    <source>
        <dbReference type="SAM" id="MobiDB-lite"/>
    </source>
</evidence>
<dbReference type="AlphaFoldDB" id="A0A6S7GKI5"/>
<name>A0A6S7GKI5_PARCT</name>
<proteinExistence type="predicted"/>
<accession>A0A6S7GKI5</accession>
<evidence type="ECO:0000313" key="2">
    <source>
        <dbReference type="EMBL" id="CAB3992458.1"/>
    </source>
</evidence>
<reference evidence="2" key="1">
    <citation type="submission" date="2020-04" db="EMBL/GenBank/DDBJ databases">
        <authorList>
            <person name="Alioto T."/>
            <person name="Alioto T."/>
            <person name="Gomez Garrido J."/>
        </authorList>
    </citation>
    <scope>NUCLEOTIDE SEQUENCE</scope>
    <source>
        <strain evidence="2">A484AB</strain>
    </source>
</reference>
<evidence type="ECO:0000313" key="3">
    <source>
        <dbReference type="Proteomes" id="UP001152795"/>
    </source>
</evidence>
<comment type="caution">
    <text evidence="2">The sequence shown here is derived from an EMBL/GenBank/DDBJ whole genome shotgun (WGS) entry which is preliminary data.</text>
</comment>
<protein>
    <submittedName>
        <fullName evidence="2">Uncharacterized protein</fullName>
    </submittedName>
</protein>
<organism evidence="2 3">
    <name type="scientific">Paramuricea clavata</name>
    <name type="common">Red gorgonian</name>
    <name type="synonym">Violescent sea-whip</name>
    <dbReference type="NCBI Taxonomy" id="317549"/>
    <lineage>
        <taxon>Eukaryota</taxon>
        <taxon>Metazoa</taxon>
        <taxon>Cnidaria</taxon>
        <taxon>Anthozoa</taxon>
        <taxon>Octocorallia</taxon>
        <taxon>Malacalcyonacea</taxon>
        <taxon>Plexauridae</taxon>
        <taxon>Paramuricea</taxon>
    </lineage>
</organism>
<dbReference type="EMBL" id="CACRXK020002057">
    <property type="protein sequence ID" value="CAB3992458.1"/>
    <property type="molecule type" value="Genomic_DNA"/>
</dbReference>
<keyword evidence="3" id="KW-1185">Reference proteome</keyword>
<sequence>MEFLHETTKAHDGSLFTPDGRRLVNGNDFLYAFNEKNPSSVVAKIKKINENLEKQEKQLEVFKRVFKGIHNKHSTTKRRNENKTKAAIKKRNRFQKKYPKRI</sequence>
<dbReference type="Proteomes" id="UP001152795">
    <property type="component" value="Unassembled WGS sequence"/>
</dbReference>
<feature type="compositionally biased region" description="Basic residues" evidence="1">
    <location>
        <begin position="86"/>
        <end position="102"/>
    </location>
</feature>